<reference evidence="8 9" key="1">
    <citation type="submission" date="2020-06" db="EMBL/GenBank/DDBJ databases">
        <title>NJ-3-1, isolated from saline soil.</title>
        <authorList>
            <person name="Cui H.L."/>
            <person name="Shi X."/>
        </authorList>
    </citation>
    <scope>NUCLEOTIDE SEQUENCE [LARGE SCALE GENOMIC DNA]</scope>
    <source>
        <strain evidence="8 9">NJ-3-1</strain>
    </source>
</reference>
<feature type="region of interest" description="Disordered" evidence="5">
    <location>
        <begin position="32"/>
        <end position="80"/>
    </location>
</feature>
<dbReference type="GO" id="GO:0030151">
    <property type="term" value="F:molybdenum ion binding"/>
    <property type="evidence" value="ECO:0007669"/>
    <property type="project" value="InterPro"/>
</dbReference>
<dbReference type="InterPro" id="IPR000572">
    <property type="entry name" value="OxRdtase_Mopterin-bd_dom"/>
</dbReference>
<dbReference type="PANTHER" id="PTHR19372">
    <property type="entry name" value="SULFITE REDUCTASE"/>
    <property type="match status" value="1"/>
</dbReference>
<dbReference type="InterPro" id="IPR008335">
    <property type="entry name" value="Mopterin_OxRdtase_euk"/>
</dbReference>
<feature type="region of interest" description="Disordered" evidence="5">
    <location>
        <begin position="428"/>
        <end position="448"/>
    </location>
</feature>
<feature type="domain" description="Oxidoreductase molybdopterin-binding" evidence="6">
    <location>
        <begin position="119"/>
        <end position="282"/>
    </location>
</feature>
<dbReference type="GO" id="GO:0006790">
    <property type="term" value="P:sulfur compound metabolic process"/>
    <property type="evidence" value="ECO:0007669"/>
    <property type="project" value="TreeGrafter"/>
</dbReference>
<dbReference type="Gene3D" id="3.90.420.10">
    <property type="entry name" value="Oxidoreductase, molybdopterin-binding domain"/>
    <property type="match status" value="1"/>
</dbReference>
<dbReference type="PANTHER" id="PTHR19372:SF7">
    <property type="entry name" value="SULFITE OXIDASE, MITOCHONDRIAL"/>
    <property type="match status" value="1"/>
</dbReference>
<dbReference type="GO" id="GO:0043546">
    <property type="term" value="F:molybdopterin cofactor binding"/>
    <property type="evidence" value="ECO:0007669"/>
    <property type="project" value="TreeGrafter"/>
</dbReference>
<feature type="compositionally biased region" description="Low complexity" evidence="5">
    <location>
        <begin position="32"/>
        <end position="62"/>
    </location>
</feature>
<dbReference type="CDD" id="cd02110">
    <property type="entry name" value="SO_family_Moco_dimer"/>
    <property type="match status" value="1"/>
</dbReference>
<feature type="compositionally biased region" description="Polar residues" evidence="5">
    <location>
        <begin position="429"/>
        <end position="443"/>
    </location>
</feature>
<dbReference type="Gene3D" id="2.60.40.650">
    <property type="match status" value="1"/>
</dbReference>
<dbReference type="InterPro" id="IPR014756">
    <property type="entry name" value="Ig_E-set"/>
</dbReference>
<dbReference type="SUPFAM" id="SSF56524">
    <property type="entry name" value="Oxidoreductase molybdopterin-binding domain"/>
    <property type="match status" value="1"/>
</dbReference>
<dbReference type="PROSITE" id="PS51318">
    <property type="entry name" value="TAT"/>
    <property type="match status" value="1"/>
</dbReference>
<evidence type="ECO:0000313" key="8">
    <source>
        <dbReference type="EMBL" id="QLG62506.1"/>
    </source>
</evidence>
<dbReference type="Pfam" id="PF03404">
    <property type="entry name" value="Mo-co_dimer"/>
    <property type="match status" value="1"/>
</dbReference>
<keyword evidence="9" id="KW-1185">Reference proteome</keyword>
<comment type="cofactor">
    <cofactor evidence="1">
        <name>Mo-molybdopterin</name>
        <dbReference type="ChEBI" id="CHEBI:71302"/>
    </cofactor>
</comment>
<dbReference type="InterPro" id="IPR005066">
    <property type="entry name" value="MoCF_OxRdtse_dimer"/>
</dbReference>
<feature type="domain" description="Moybdenum cofactor oxidoreductase dimerisation" evidence="7">
    <location>
        <begin position="342"/>
        <end position="440"/>
    </location>
</feature>
<dbReference type="Proteomes" id="UP000509626">
    <property type="component" value="Chromosome"/>
</dbReference>
<evidence type="ECO:0000313" key="9">
    <source>
        <dbReference type="Proteomes" id="UP000509626"/>
    </source>
</evidence>
<dbReference type="GO" id="GO:0008482">
    <property type="term" value="F:sulfite oxidase activity"/>
    <property type="evidence" value="ECO:0007669"/>
    <property type="project" value="TreeGrafter"/>
</dbReference>
<dbReference type="SUPFAM" id="SSF81296">
    <property type="entry name" value="E set domains"/>
    <property type="match status" value="1"/>
</dbReference>
<dbReference type="GeneID" id="56038297"/>
<dbReference type="EMBL" id="CP058579">
    <property type="protein sequence ID" value="QLG62506.1"/>
    <property type="molecule type" value="Genomic_DNA"/>
</dbReference>
<dbReference type="PRINTS" id="PR00407">
    <property type="entry name" value="EUMOPTERIN"/>
</dbReference>
<evidence type="ECO:0000256" key="4">
    <source>
        <dbReference type="ARBA" id="ARBA00023002"/>
    </source>
</evidence>
<gene>
    <name evidence="8" type="ORF">HUG12_12520</name>
</gene>
<name>A0A7D5LAW8_9EURY</name>
<keyword evidence="2" id="KW-0500">Molybdenum</keyword>
<proteinExistence type="predicted"/>
<sequence>MPDQQSDRISKRERYLKRRRFLHAAGAVGGASLLAGCGGSEADTQPTGTAGSPTASTTATETETPEAETETPEETGPSLEERYPGLRILSPEPENAEAAERATYTTLVTPLEELYIRNHYPTPEIDEADWSVSLTGLVDEEVDLSMEELKNGFPTETVFHVMQCSGNGRSYFQPQVGGNQWTFGAVGNAEWTGTPLSAVLERYGADTSDGMWLSAMGGEAPEGEDVFTRSIPMSKVMDDCLLAYEMNGRPLASDHGFPVRLVVPGWYGNNNVKWVNRMHVMDMMVFGEEWEDGDQRTYTHWQQYSYRIIPEQDEAAEQYESVDVYDTYEQMQNPDEIRNAYIFDQLVKSQIGHPGEDSTVTRQPDGSVEVVGVAWAGDQTVDSVEVSDDGGETWGEAEFFRPDLGVFSWRLFRYVWSPEPGEYRLVSRATDSQGRTQPATISSPEEGLRGIQDDMFPWNQDGYIATAYEPHGVNVTVEE</sequence>
<dbReference type="OrthoDB" id="9576at2157"/>
<dbReference type="InterPro" id="IPR036374">
    <property type="entry name" value="OxRdtase_Mopterin-bd_sf"/>
</dbReference>
<dbReference type="GO" id="GO:0020037">
    <property type="term" value="F:heme binding"/>
    <property type="evidence" value="ECO:0007669"/>
    <property type="project" value="TreeGrafter"/>
</dbReference>
<dbReference type="Pfam" id="PF00174">
    <property type="entry name" value="Oxidored_molyb"/>
    <property type="match status" value="1"/>
</dbReference>
<evidence type="ECO:0000256" key="3">
    <source>
        <dbReference type="ARBA" id="ARBA00022723"/>
    </source>
</evidence>
<keyword evidence="3" id="KW-0479">Metal-binding</keyword>
<evidence type="ECO:0000259" key="7">
    <source>
        <dbReference type="Pfam" id="PF03404"/>
    </source>
</evidence>
<evidence type="ECO:0000256" key="1">
    <source>
        <dbReference type="ARBA" id="ARBA00001924"/>
    </source>
</evidence>
<feature type="compositionally biased region" description="Acidic residues" evidence="5">
    <location>
        <begin position="63"/>
        <end position="73"/>
    </location>
</feature>
<accession>A0A7D5LAW8</accession>
<evidence type="ECO:0000256" key="2">
    <source>
        <dbReference type="ARBA" id="ARBA00022505"/>
    </source>
</evidence>
<protein>
    <submittedName>
        <fullName evidence="8">Molybdopterin-dependent oxidoreductase</fullName>
    </submittedName>
</protein>
<keyword evidence="4" id="KW-0560">Oxidoreductase</keyword>
<dbReference type="RefSeq" id="WP_179269091.1">
    <property type="nucleotide sequence ID" value="NZ_CP058579.1"/>
</dbReference>
<evidence type="ECO:0000259" key="6">
    <source>
        <dbReference type="Pfam" id="PF00174"/>
    </source>
</evidence>
<dbReference type="InterPro" id="IPR006311">
    <property type="entry name" value="TAT_signal"/>
</dbReference>
<evidence type="ECO:0000256" key="5">
    <source>
        <dbReference type="SAM" id="MobiDB-lite"/>
    </source>
</evidence>
<dbReference type="KEGG" id="halu:HUG12_12520"/>
<organism evidence="8 9">
    <name type="scientific">Halorarum salinum</name>
    <dbReference type="NCBI Taxonomy" id="2743089"/>
    <lineage>
        <taxon>Archaea</taxon>
        <taxon>Methanobacteriati</taxon>
        <taxon>Methanobacteriota</taxon>
        <taxon>Stenosarchaea group</taxon>
        <taxon>Halobacteria</taxon>
        <taxon>Halobacteriales</taxon>
        <taxon>Haloferacaceae</taxon>
        <taxon>Halorarum</taxon>
    </lineage>
</organism>
<dbReference type="AlphaFoldDB" id="A0A7D5LAW8"/>